<reference evidence="6 7" key="1">
    <citation type="journal article" date="2011" name="Science">
        <title>The ecoresponsive genome of Daphnia pulex.</title>
        <authorList>
            <person name="Colbourne J.K."/>
            <person name="Pfrender M.E."/>
            <person name="Gilbert D."/>
            <person name="Thomas W.K."/>
            <person name="Tucker A."/>
            <person name="Oakley T.H."/>
            <person name="Tokishita S."/>
            <person name="Aerts A."/>
            <person name="Arnold G.J."/>
            <person name="Basu M.K."/>
            <person name="Bauer D.J."/>
            <person name="Caceres C.E."/>
            <person name="Carmel L."/>
            <person name="Casola C."/>
            <person name="Choi J.H."/>
            <person name="Detter J.C."/>
            <person name="Dong Q."/>
            <person name="Dusheyko S."/>
            <person name="Eads B.D."/>
            <person name="Frohlich T."/>
            <person name="Geiler-Samerotte K.A."/>
            <person name="Gerlach D."/>
            <person name="Hatcher P."/>
            <person name="Jogdeo S."/>
            <person name="Krijgsveld J."/>
            <person name="Kriventseva E.V."/>
            <person name="Kultz D."/>
            <person name="Laforsch C."/>
            <person name="Lindquist E."/>
            <person name="Lopez J."/>
            <person name="Manak J.R."/>
            <person name="Muller J."/>
            <person name="Pangilinan J."/>
            <person name="Patwardhan R.P."/>
            <person name="Pitluck S."/>
            <person name="Pritham E.J."/>
            <person name="Rechtsteiner A."/>
            <person name="Rho M."/>
            <person name="Rogozin I.B."/>
            <person name="Sakarya O."/>
            <person name="Salamov A."/>
            <person name="Schaack S."/>
            <person name="Shapiro H."/>
            <person name="Shiga Y."/>
            <person name="Skalitzky C."/>
            <person name="Smith Z."/>
            <person name="Souvorov A."/>
            <person name="Sung W."/>
            <person name="Tang Z."/>
            <person name="Tsuchiya D."/>
            <person name="Tu H."/>
            <person name="Vos H."/>
            <person name="Wang M."/>
            <person name="Wolf Y.I."/>
            <person name="Yamagata H."/>
            <person name="Yamada T."/>
            <person name="Ye Y."/>
            <person name="Shaw J.R."/>
            <person name="Andrews J."/>
            <person name="Crease T.J."/>
            <person name="Tang H."/>
            <person name="Lucas S.M."/>
            <person name="Robertson H.M."/>
            <person name="Bork P."/>
            <person name="Koonin E.V."/>
            <person name="Zdobnov E.M."/>
            <person name="Grigoriev I.V."/>
            <person name="Lynch M."/>
            <person name="Boore J.L."/>
        </authorList>
    </citation>
    <scope>NUCLEOTIDE SEQUENCE [LARGE SCALE GENOMIC DNA]</scope>
</reference>
<gene>
    <name evidence="6" type="primary">RUN3</name>
    <name evidence="6" type="ORF">DAPPUDRAFT_290556</name>
</gene>
<dbReference type="Pfam" id="PF00853">
    <property type="entry name" value="Runt"/>
    <property type="match status" value="1"/>
</dbReference>
<dbReference type="GO" id="GO:0005634">
    <property type="term" value="C:nucleus"/>
    <property type="evidence" value="ECO:0007669"/>
    <property type="project" value="UniProtKB-SubCell"/>
</dbReference>
<keyword evidence="2" id="KW-0805">Transcription regulation</keyword>
<evidence type="ECO:0000256" key="3">
    <source>
        <dbReference type="ARBA" id="ARBA00023163"/>
    </source>
</evidence>
<name>E9G9J4_DAPPU</name>
<evidence type="ECO:0000313" key="7">
    <source>
        <dbReference type="Proteomes" id="UP000000305"/>
    </source>
</evidence>
<dbReference type="AlphaFoldDB" id="E9G9J4"/>
<dbReference type="Proteomes" id="UP000000305">
    <property type="component" value="Unassembled WGS sequence"/>
</dbReference>
<dbReference type="Gene3D" id="2.60.40.720">
    <property type="match status" value="1"/>
</dbReference>
<dbReference type="OrthoDB" id="10029800at2759"/>
<dbReference type="PANTHER" id="PTHR11950:SF49">
    <property type="entry name" value="PROTEIN LOZENGE"/>
    <property type="match status" value="1"/>
</dbReference>
<dbReference type="SUPFAM" id="SSF49417">
    <property type="entry name" value="p53-like transcription factors"/>
    <property type="match status" value="1"/>
</dbReference>
<dbReference type="InParanoid" id="E9G9J4"/>
<feature type="domain" description="Runt" evidence="5">
    <location>
        <begin position="61"/>
        <end position="189"/>
    </location>
</feature>
<dbReference type="InterPro" id="IPR013524">
    <property type="entry name" value="Runt_dom"/>
</dbReference>
<dbReference type="GO" id="GO:0000978">
    <property type="term" value="F:RNA polymerase II cis-regulatory region sequence-specific DNA binding"/>
    <property type="evidence" value="ECO:0000318"/>
    <property type="project" value="GO_Central"/>
</dbReference>
<dbReference type="PANTHER" id="PTHR11950">
    <property type="entry name" value="RUNT RELATED"/>
    <property type="match status" value="1"/>
</dbReference>
<sequence>MELLPKRPSPLLNIQNPPIVNKCSLSPEKSPNRAPCISSQHSSISLPAPDSSLESYYNLSGFGLSNSIELGELVATGSPCVLVSPLPKHWRSNKTLPNTFRVVVLGGAEDGTLVTVRAGNDENWSPELRNSVAQVKNNVAKFNDLRFIGRSGRGKSFTLTITICTSPPVVTTYNKAIKISVDGPREPRSKSRQQFRGLILGPHHHPFLSSTLPVAQESHFLEGQDSLASRLSTSYQGYSSNYNTGISLCDKESRTWPSNCMSSHHPKLAFNPPSTGTSAVQESIHYNGYPSYISEKFGKTDSRMHSISSLVSITDTPMMEPLGSLVFSDRPPIHVQKLLPSSENIVTNSNNIFLSINTVPFPDTFLYPHFSNKNSTFDSVNRSSSSSSASKLNFPIGTSSNLTKPMLRTQKNHSASVWRPY</sequence>
<dbReference type="HOGENOM" id="CLU_652596_0_0_1"/>
<evidence type="ECO:0000313" key="6">
    <source>
        <dbReference type="EMBL" id="EFX83576.1"/>
    </source>
</evidence>
<dbReference type="InterPro" id="IPR000040">
    <property type="entry name" value="AML1_Runt"/>
</dbReference>
<dbReference type="KEGG" id="dpx:DAPPUDRAFT_290556"/>
<evidence type="ECO:0000259" key="5">
    <source>
        <dbReference type="PROSITE" id="PS51062"/>
    </source>
</evidence>
<dbReference type="EMBL" id="GL732536">
    <property type="protein sequence ID" value="EFX83576.1"/>
    <property type="molecule type" value="Genomic_DNA"/>
</dbReference>
<keyword evidence="3" id="KW-0804">Transcription</keyword>
<accession>E9G9J4</accession>
<keyword evidence="4" id="KW-0539">Nucleus</keyword>
<dbReference type="STRING" id="6669.E9G9J4"/>
<evidence type="ECO:0000256" key="2">
    <source>
        <dbReference type="ARBA" id="ARBA00023015"/>
    </source>
</evidence>
<keyword evidence="7" id="KW-1185">Reference proteome</keyword>
<dbReference type="PROSITE" id="PS51062">
    <property type="entry name" value="RUNT"/>
    <property type="match status" value="1"/>
</dbReference>
<evidence type="ECO:0000256" key="4">
    <source>
        <dbReference type="ARBA" id="ARBA00023242"/>
    </source>
</evidence>
<dbReference type="eggNOG" id="KOG3982">
    <property type="taxonomic scope" value="Eukaryota"/>
</dbReference>
<dbReference type="InterPro" id="IPR008967">
    <property type="entry name" value="p53-like_TF_DNA-bd_sf"/>
</dbReference>
<evidence type="ECO:0000256" key="1">
    <source>
        <dbReference type="ARBA" id="ARBA00004123"/>
    </source>
</evidence>
<dbReference type="InterPro" id="IPR012346">
    <property type="entry name" value="p53/RUNT-type_TF_DNA-bd_sf"/>
</dbReference>
<protein>
    <submittedName>
        <fullName evidence="6">Transcription factor runt-like protein</fullName>
    </submittedName>
</protein>
<organism evidence="6 7">
    <name type="scientific">Daphnia pulex</name>
    <name type="common">Water flea</name>
    <dbReference type="NCBI Taxonomy" id="6669"/>
    <lineage>
        <taxon>Eukaryota</taxon>
        <taxon>Metazoa</taxon>
        <taxon>Ecdysozoa</taxon>
        <taxon>Arthropoda</taxon>
        <taxon>Crustacea</taxon>
        <taxon>Branchiopoda</taxon>
        <taxon>Diplostraca</taxon>
        <taxon>Cladocera</taxon>
        <taxon>Anomopoda</taxon>
        <taxon>Daphniidae</taxon>
        <taxon>Daphnia</taxon>
    </lineage>
</organism>
<comment type="subcellular location">
    <subcellularLocation>
        <location evidence="1">Nucleus</location>
    </subcellularLocation>
</comment>
<dbReference type="GO" id="GO:0005524">
    <property type="term" value="F:ATP binding"/>
    <property type="evidence" value="ECO:0007669"/>
    <property type="project" value="InterPro"/>
</dbReference>
<dbReference type="GO" id="GO:0000981">
    <property type="term" value="F:DNA-binding transcription factor activity, RNA polymerase II-specific"/>
    <property type="evidence" value="ECO:0000318"/>
    <property type="project" value="GO_Central"/>
</dbReference>
<proteinExistence type="predicted"/>
<dbReference type="PRINTS" id="PR00967">
    <property type="entry name" value="ONCOGENEAML1"/>
</dbReference>